<evidence type="ECO:0000256" key="8">
    <source>
        <dbReference type="RuleBase" id="RU363041"/>
    </source>
</evidence>
<name>A0A1H1NV77_BRESA</name>
<dbReference type="InterPro" id="IPR002781">
    <property type="entry name" value="TM_pro_TauE-like"/>
</dbReference>
<dbReference type="PANTHER" id="PTHR30269:SF0">
    <property type="entry name" value="MEMBRANE TRANSPORTER PROTEIN YFCA-RELATED"/>
    <property type="match status" value="1"/>
</dbReference>
<evidence type="ECO:0000256" key="3">
    <source>
        <dbReference type="ARBA" id="ARBA00022448"/>
    </source>
</evidence>
<feature type="transmembrane region" description="Helical" evidence="8">
    <location>
        <begin position="187"/>
        <end position="205"/>
    </location>
</feature>
<keyword evidence="6 8" id="KW-1133">Transmembrane helix</keyword>
<keyword evidence="4 8" id="KW-1003">Cell membrane</keyword>
<comment type="similarity">
    <text evidence="2 8">Belongs to the 4-toluene sulfonate uptake permease (TSUP) (TC 2.A.102) family.</text>
</comment>
<organism evidence="9 10">
    <name type="scientific">Brevibacterium sandarakinum</name>
    <dbReference type="NCBI Taxonomy" id="629680"/>
    <lineage>
        <taxon>Bacteria</taxon>
        <taxon>Bacillati</taxon>
        <taxon>Actinomycetota</taxon>
        <taxon>Actinomycetes</taxon>
        <taxon>Micrococcales</taxon>
        <taxon>Brevibacteriaceae</taxon>
        <taxon>Brevibacterium</taxon>
    </lineage>
</organism>
<feature type="transmembrane region" description="Helical" evidence="8">
    <location>
        <begin position="74"/>
        <end position="94"/>
    </location>
</feature>
<proteinExistence type="inferred from homology"/>
<reference evidence="9" key="1">
    <citation type="submission" date="2016-10" db="EMBL/GenBank/DDBJ databases">
        <authorList>
            <person name="Varghese N."/>
            <person name="Submissions S."/>
        </authorList>
    </citation>
    <scope>NUCLEOTIDE SEQUENCE [LARGE SCALE GENOMIC DNA]</scope>
    <source>
        <strain evidence="9">DSM 22082</strain>
    </source>
</reference>
<dbReference type="EMBL" id="LT629739">
    <property type="protein sequence ID" value="SDS02868.1"/>
    <property type="molecule type" value="Genomic_DNA"/>
</dbReference>
<dbReference type="OrthoDB" id="3782574at2"/>
<keyword evidence="7 8" id="KW-0472">Membrane</keyword>
<comment type="subcellular location">
    <subcellularLocation>
        <location evidence="1 8">Cell membrane</location>
        <topology evidence="1 8">Multi-pass membrane protein</topology>
    </subcellularLocation>
</comment>
<evidence type="ECO:0000256" key="6">
    <source>
        <dbReference type="ARBA" id="ARBA00022989"/>
    </source>
</evidence>
<feature type="transmembrane region" description="Helical" evidence="8">
    <location>
        <begin position="100"/>
        <end position="121"/>
    </location>
</feature>
<dbReference type="Proteomes" id="UP000199700">
    <property type="component" value="Chromosome"/>
</dbReference>
<dbReference type="Pfam" id="PF01925">
    <property type="entry name" value="TauE"/>
    <property type="match status" value="1"/>
</dbReference>
<feature type="transmembrane region" description="Helical" evidence="8">
    <location>
        <begin position="42"/>
        <end position="62"/>
    </location>
</feature>
<sequence length="259" mass="27217">MEWSSVVSMALAGTAAGAINAIAGGGSLVTFPTLLALGYPPVVANVTNTVAALPGYIGGAWGYRRELSGLRRRIFTLSAVTVLGALLGSALLLLGNERTFTAVVPWLVLASTLLLAVQPYLTRLMERGNDRGTEPAPRQKPLRWAGLGQFGVAVYGGYFNAGLGIMMLGVLGLVLHEPLQRLNALKSVLSVVASTVSLVYFAIFATVSWPAAAVMAVTGLLGGWFGAAIGRRLPVPLLRWSVVTFGLIVFLVLMENHAS</sequence>
<dbReference type="STRING" id="629680.SAMN04489751_1058"/>
<evidence type="ECO:0000256" key="7">
    <source>
        <dbReference type="ARBA" id="ARBA00023136"/>
    </source>
</evidence>
<keyword evidence="3" id="KW-0813">Transport</keyword>
<dbReference type="AlphaFoldDB" id="A0A1H1NV77"/>
<dbReference type="InterPro" id="IPR052017">
    <property type="entry name" value="TSUP"/>
</dbReference>
<keyword evidence="10" id="KW-1185">Reference proteome</keyword>
<dbReference type="GO" id="GO:0005886">
    <property type="term" value="C:plasma membrane"/>
    <property type="evidence" value="ECO:0007669"/>
    <property type="project" value="UniProtKB-SubCell"/>
</dbReference>
<gene>
    <name evidence="9" type="ORF">SAMN04489751_1058</name>
</gene>
<protein>
    <recommendedName>
        <fullName evidence="8">Probable membrane transporter protein</fullName>
    </recommendedName>
</protein>
<feature type="transmembrane region" description="Helical" evidence="8">
    <location>
        <begin position="237"/>
        <end position="254"/>
    </location>
</feature>
<evidence type="ECO:0000313" key="9">
    <source>
        <dbReference type="EMBL" id="SDS02868.1"/>
    </source>
</evidence>
<evidence type="ECO:0000313" key="10">
    <source>
        <dbReference type="Proteomes" id="UP000199700"/>
    </source>
</evidence>
<evidence type="ECO:0000256" key="1">
    <source>
        <dbReference type="ARBA" id="ARBA00004651"/>
    </source>
</evidence>
<evidence type="ECO:0000256" key="4">
    <source>
        <dbReference type="ARBA" id="ARBA00022475"/>
    </source>
</evidence>
<keyword evidence="5 8" id="KW-0812">Transmembrane</keyword>
<evidence type="ECO:0000256" key="2">
    <source>
        <dbReference type="ARBA" id="ARBA00009142"/>
    </source>
</evidence>
<feature type="transmembrane region" description="Helical" evidence="8">
    <location>
        <begin position="212"/>
        <end position="231"/>
    </location>
</feature>
<evidence type="ECO:0000256" key="5">
    <source>
        <dbReference type="ARBA" id="ARBA00022692"/>
    </source>
</evidence>
<accession>A0A1H1NV77</accession>
<feature type="transmembrane region" description="Helical" evidence="8">
    <location>
        <begin position="142"/>
        <end position="175"/>
    </location>
</feature>
<dbReference type="PANTHER" id="PTHR30269">
    <property type="entry name" value="TRANSMEMBRANE PROTEIN YFCA"/>
    <property type="match status" value="1"/>
</dbReference>